<dbReference type="GO" id="GO:0050852">
    <property type="term" value="P:T cell receptor signaling pathway"/>
    <property type="evidence" value="ECO:0007669"/>
    <property type="project" value="TreeGrafter"/>
</dbReference>
<evidence type="ECO:0000313" key="5">
    <source>
        <dbReference type="Ensembl" id="ENSPTXP00000020899.1"/>
    </source>
</evidence>
<dbReference type="Pfam" id="PF07686">
    <property type="entry name" value="V-set"/>
    <property type="match status" value="2"/>
</dbReference>
<dbReference type="InterPro" id="IPR013783">
    <property type="entry name" value="Ig-like_fold"/>
</dbReference>
<feature type="domain" description="Ig-like" evidence="4">
    <location>
        <begin position="222"/>
        <end position="328"/>
    </location>
</feature>
<proteinExistence type="predicted"/>
<organism evidence="5 6">
    <name type="scientific">Pseudonaja textilis</name>
    <name type="common">Eastern brown snake</name>
    <dbReference type="NCBI Taxonomy" id="8673"/>
    <lineage>
        <taxon>Eukaryota</taxon>
        <taxon>Metazoa</taxon>
        <taxon>Chordata</taxon>
        <taxon>Craniata</taxon>
        <taxon>Vertebrata</taxon>
        <taxon>Euteleostomi</taxon>
        <taxon>Lepidosauria</taxon>
        <taxon>Squamata</taxon>
        <taxon>Bifurcata</taxon>
        <taxon>Unidentata</taxon>
        <taxon>Episquamata</taxon>
        <taxon>Toxicofera</taxon>
        <taxon>Serpentes</taxon>
        <taxon>Colubroidea</taxon>
        <taxon>Elapidae</taxon>
        <taxon>Hydrophiinae</taxon>
        <taxon>Pseudonaja</taxon>
    </lineage>
</organism>
<dbReference type="SUPFAM" id="SSF48726">
    <property type="entry name" value="Immunoglobulin"/>
    <property type="match status" value="2"/>
</dbReference>
<dbReference type="InterPro" id="IPR036179">
    <property type="entry name" value="Ig-like_dom_sf"/>
</dbReference>
<dbReference type="PROSITE" id="PS50835">
    <property type="entry name" value="IG_LIKE"/>
    <property type="match status" value="2"/>
</dbReference>
<dbReference type="PANTHER" id="PTHR24100:SF151">
    <property type="entry name" value="ICOS LIGAND"/>
    <property type="match status" value="1"/>
</dbReference>
<evidence type="ECO:0000313" key="6">
    <source>
        <dbReference type="Proteomes" id="UP000472273"/>
    </source>
</evidence>
<dbReference type="PANTHER" id="PTHR24100">
    <property type="entry name" value="BUTYROPHILIN"/>
    <property type="match status" value="1"/>
</dbReference>
<accession>A0A670ZCH5</accession>
<dbReference type="GO" id="GO:0009897">
    <property type="term" value="C:external side of plasma membrane"/>
    <property type="evidence" value="ECO:0007669"/>
    <property type="project" value="TreeGrafter"/>
</dbReference>
<name>A0A670ZCH5_PSETE</name>
<evidence type="ECO:0000256" key="2">
    <source>
        <dbReference type="ARBA" id="ARBA00023136"/>
    </source>
</evidence>
<comment type="subcellular location">
    <subcellularLocation>
        <location evidence="1">Membrane</location>
    </subcellularLocation>
</comment>
<dbReference type="InterPro" id="IPR013106">
    <property type="entry name" value="Ig_V-set"/>
</dbReference>
<dbReference type="AlphaFoldDB" id="A0A670ZCH5"/>
<keyword evidence="6" id="KW-1185">Reference proteome</keyword>
<dbReference type="OMA" id="KQNEGQM"/>
<dbReference type="Proteomes" id="UP000472273">
    <property type="component" value="Unplaced"/>
</dbReference>
<protein>
    <recommendedName>
        <fullName evidence="4">Ig-like domain-containing protein</fullName>
    </recommendedName>
</protein>
<sequence>YHLCLKFISSCSLTVTGPEGPIQAKPGSDVLLPCNFEESSGHIDPERLAVIWSVGTRDIAKYEDKLEVFHPGAKMSSEGLLRGNASILLPNVQDADGTTYTCFVIHSPDSEKKSVVLRVEGKRNQGKQNEGQMITLFKGRRQHRLKTLIWNKPGHFMACKAHPDGRQFTYVCRVEHEGFETPLERSVHWRPGEGNALIYPNLPVTQNTRNTFFSLLFSAHRPKSLTVTVPEGPIQAKPGSDVLLPCYFEESSGHIDPKRLAVIWSVGTRDIAKYEDKLEVFHPGAKMSSEGLLRGNASILLPNVQDADGTTYTCFVIHSPDSEKKSVVLRVEGKRNQGKQNEGQMITLFKGRRQHRLKGLI</sequence>
<dbReference type="Gene3D" id="2.60.40.10">
    <property type="entry name" value="Immunoglobulins"/>
    <property type="match status" value="2"/>
</dbReference>
<evidence type="ECO:0000256" key="3">
    <source>
        <dbReference type="ARBA" id="ARBA00023319"/>
    </source>
</evidence>
<dbReference type="InterPro" id="IPR003599">
    <property type="entry name" value="Ig_sub"/>
</dbReference>
<dbReference type="PROSITE" id="PS00290">
    <property type="entry name" value="IG_MHC"/>
    <property type="match status" value="3"/>
</dbReference>
<keyword evidence="2" id="KW-0472">Membrane</keyword>
<dbReference type="InterPro" id="IPR007110">
    <property type="entry name" value="Ig-like_dom"/>
</dbReference>
<dbReference type="InterPro" id="IPR050504">
    <property type="entry name" value="IgSF_BTN/MOG"/>
</dbReference>
<feature type="domain" description="Ig-like" evidence="4">
    <location>
        <begin position="27"/>
        <end position="116"/>
    </location>
</feature>
<dbReference type="Ensembl" id="ENSPTXT00000021538.1">
    <property type="protein sequence ID" value="ENSPTXP00000020899.1"/>
    <property type="gene ID" value="ENSPTXG00000014460.1"/>
</dbReference>
<evidence type="ECO:0000259" key="4">
    <source>
        <dbReference type="PROSITE" id="PS50835"/>
    </source>
</evidence>
<keyword evidence="3" id="KW-0393">Immunoglobulin domain</keyword>
<reference evidence="5" key="2">
    <citation type="submission" date="2025-09" db="UniProtKB">
        <authorList>
            <consortium name="Ensembl"/>
        </authorList>
    </citation>
    <scope>IDENTIFICATION</scope>
</reference>
<dbReference type="InterPro" id="IPR003006">
    <property type="entry name" value="Ig/MHC_CS"/>
</dbReference>
<evidence type="ECO:0000256" key="1">
    <source>
        <dbReference type="ARBA" id="ARBA00004370"/>
    </source>
</evidence>
<dbReference type="GO" id="GO:0005102">
    <property type="term" value="F:signaling receptor binding"/>
    <property type="evidence" value="ECO:0007669"/>
    <property type="project" value="TreeGrafter"/>
</dbReference>
<dbReference type="GeneTree" id="ENSGT01070000254666"/>
<dbReference type="GO" id="GO:0001817">
    <property type="term" value="P:regulation of cytokine production"/>
    <property type="evidence" value="ECO:0007669"/>
    <property type="project" value="TreeGrafter"/>
</dbReference>
<reference evidence="5" key="1">
    <citation type="submission" date="2025-08" db="UniProtKB">
        <authorList>
            <consortium name="Ensembl"/>
        </authorList>
    </citation>
    <scope>IDENTIFICATION</scope>
</reference>
<dbReference type="SMART" id="SM00409">
    <property type="entry name" value="IG"/>
    <property type="match status" value="2"/>
</dbReference>